<dbReference type="Pfam" id="PF01637">
    <property type="entry name" value="ATPase_2"/>
    <property type="match status" value="1"/>
</dbReference>
<feature type="domain" description="ATPase" evidence="1">
    <location>
        <begin position="32"/>
        <end position="205"/>
    </location>
</feature>
<dbReference type="PANTHER" id="PTHR37096">
    <property type="entry name" value="YALI0E33429P"/>
    <property type="match status" value="1"/>
</dbReference>
<dbReference type="PANTHER" id="PTHR37096:SF1">
    <property type="entry name" value="AAA+ ATPASE DOMAIN-CONTAINING PROTEIN"/>
    <property type="match status" value="1"/>
</dbReference>
<dbReference type="HOGENOM" id="CLU_056787_0_0_1"/>
<dbReference type="EMBL" id="KI279410">
    <property type="protein sequence ID" value="ESA18228.1"/>
    <property type="molecule type" value="Genomic_DNA"/>
</dbReference>
<reference evidence="2" key="1">
    <citation type="submission" date="2013-07" db="EMBL/GenBank/DDBJ databases">
        <title>The genome of an arbuscular mycorrhizal fungus provides insights into the evolution of the oldest plant symbiosis.</title>
        <authorList>
            <consortium name="DOE Joint Genome Institute"/>
            <person name="Tisserant E."/>
            <person name="Malbreil M."/>
            <person name="Kuo A."/>
            <person name="Kohler A."/>
            <person name="Symeonidi A."/>
            <person name="Balestrini R."/>
            <person name="Charron P."/>
            <person name="Duensing N."/>
            <person name="Frei-dit-Frey N."/>
            <person name="Gianinazzi-Pearson V."/>
            <person name="Gilbert B."/>
            <person name="Handa Y."/>
            <person name="Hijri M."/>
            <person name="Kaul R."/>
            <person name="Kawaguchi M."/>
            <person name="Krajinski F."/>
            <person name="Lammers P."/>
            <person name="Lapierre D."/>
            <person name="Masclaux F.G."/>
            <person name="Murat C."/>
            <person name="Morin E."/>
            <person name="Ndikumana S."/>
            <person name="Pagni M."/>
            <person name="Petitpierre D."/>
            <person name="Requena N."/>
            <person name="Rosikiewicz P."/>
            <person name="Riley R."/>
            <person name="Saito K."/>
            <person name="San Clemente H."/>
            <person name="Shapiro H."/>
            <person name="van Tuinen D."/>
            <person name="Becard G."/>
            <person name="Bonfante P."/>
            <person name="Paszkowski U."/>
            <person name="Shachar-Hill Y."/>
            <person name="Young J.P."/>
            <person name="Sanders I.R."/>
            <person name="Henrissat B."/>
            <person name="Rensing S.A."/>
            <person name="Grigoriev I.V."/>
            <person name="Corradi N."/>
            <person name="Roux C."/>
            <person name="Martin F."/>
        </authorList>
    </citation>
    <scope>NUCLEOTIDE SEQUENCE</scope>
    <source>
        <strain evidence="2">DAOM 197198</strain>
    </source>
</reference>
<evidence type="ECO:0000259" key="1">
    <source>
        <dbReference type="Pfam" id="PF01637"/>
    </source>
</evidence>
<dbReference type="GO" id="GO:0005524">
    <property type="term" value="F:ATP binding"/>
    <property type="evidence" value="ECO:0007669"/>
    <property type="project" value="InterPro"/>
</dbReference>
<evidence type="ECO:0000313" key="2">
    <source>
        <dbReference type="EMBL" id="ESA18228.1"/>
    </source>
</evidence>
<name>U9UI14_RHIID</name>
<dbReference type="AlphaFoldDB" id="U9UI14"/>
<proteinExistence type="predicted"/>
<dbReference type="InterPro" id="IPR051667">
    <property type="entry name" value="Archaeal_ATPase_domain"/>
</dbReference>
<protein>
    <recommendedName>
        <fullName evidence="1">ATPase domain-containing protein</fullName>
    </recommendedName>
</protein>
<dbReference type="Gene3D" id="3.40.50.300">
    <property type="entry name" value="P-loop containing nucleotide triphosphate hydrolases"/>
    <property type="match status" value="1"/>
</dbReference>
<dbReference type="VEuPathDB" id="FungiDB:RhiirFUN_004945"/>
<dbReference type="InterPro" id="IPR011579">
    <property type="entry name" value="ATPase_dom"/>
</dbReference>
<organism evidence="2">
    <name type="scientific">Rhizophagus irregularis (strain DAOM 181602 / DAOM 197198 / MUCL 43194)</name>
    <name type="common">Arbuscular mycorrhizal fungus</name>
    <name type="synonym">Glomus intraradices</name>
    <dbReference type="NCBI Taxonomy" id="747089"/>
    <lineage>
        <taxon>Eukaryota</taxon>
        <taxon>Fungi</taxon>
        <taxon>Fungi incertae sedis</taxon>
        <taxon>Mucoromycota</taxon>
        <taxon>Glomeromycotina</taxon>
        <taxon>Glomeromycetes</taxon>
        <taxon>Glomerales</taxon>
        <taxon>Glomeraceae</taxon>
        <taxon>Rhizophagus</taxon>
    </lineage>
</organism>
<accession>U9UI14</accession>
<dbReference type="SUPFAM" id="SSF52540">
    <property type="entry name" value="P-loop containing nucleoside triphosphate hydrolases"/>
    <property type="match status" value="1"/>
</dbReference>
<sequence length="415" mass="48629">MFVTKPLRRLPTALKNNRVVRFTTFSDPGKTFFSRKRELIEFKKVFNYEVPRINVILGPPNTGKTTLVREVVSRDNFKPLFIDCRGGHFNTPTCLYNSLICQFDSFFNYELSERNGYSEKTAKDIIELLNTIGDFFLSWSSWKGQNEQLPILIIDEVNKFSQLGSSKEGEIILVSFLDWLVKITKQDKKFPIVLITSDSLFLDWITQMKFFYIFTFVLLAVLDISHVTPYVVGDLSRDEAEEFFEKHVLPRHDSKVRKELEGKFNHISEFTGTRMFIINQFVDEYEIHKGDFEKFSVYQQEYDRLICGLYPEDLNLANLARNTHAPLWNKSDFIETIKAIVESHKKIILEHDLVKLIGKSKVDSLLKYKFLYKRPTNNFVNDIINPPNKPILTPMNQPSMYAMKNLLKRKYSEIF</sequence>
<dbReference type="eggNOG" id="ENOG502S617">
    <property type="taxonomic scope" value="Eukaryota"/>
</dbReference>
<gene>
    <name evidence="2" type="ORF">GLOINDRAFT_320924</name>
</gene>
<dbReference type="InterPro" id="IPR027417">
    <property type="entry name" value="P-loop_NTPase"/>
</dbReference>